<dbReference type="Gene3D" id="1.20.58.340">
    <property type="entry name" value="Magnesium transport protein CorA, transmembrane region"/>
    <property type="match status" value="2"/>
</dbReference>
<feature type="transmembrane region" description="Helical" evidence="12">
    <location>
        <begin position="301"/>
        <end position="321"/>
    </location>
</feature>
<evidence type="ECO:0000256" key="1">
    <source>
        <dbReference type="ARBA" id="ARBA00004651"/>
    </source>
</evidence>
<dbReference type="RefSeq" id="WP_303902859.1">
    <property type="nucleotide sequence ID" value="NZ_DYXC01000043.1"/>
</dbReference>
<evidence type="ECO:0000256" key="11">
    <source>
        <dbReference type="ARBA" id="ARBA00045497"/>
    </source>
</evidence>
<evidence type="ECO:0000256" key="3">
    <source>
        <dbReference type="ARBA" id="ARBA00022448"/>
    </source>
</evidence>
<protein>
    <recommendedName>
        <fullName evidence="15">Magnesium transporter</fullName>
    </recommendedName>
</protein>
<name>A0A921FL58_9MICC</name>
<dbReference type="InterPro" id="IPR045861">
    <property type="entry name" value="CorA_cytoplasmic_dom"/>
</dbReference>
<evidence type="ECO:0000256" key="12">
    <source>
        <dbReference type="SAM" id="Phobius"/>
    </source>
</evidence>
<organism evidence="13 14">
    <name type="scientific">Enteractinococcus helveticum</name>
    <dbReference type="NCBI Taxonomy" id="1837282"/>
    <lineage>
        <taxon>Bacteria</taxon>
        <taxon>Bacillati</taxon>
        <taxon>Actinomycetota</taxon>
        <taxon>Actinomycetes</taxon>
        <taxon>Micrococcales</taxon>
        <taxon>Micrococcaceae</taxon>
    </lineage>
</organism>
<evidence type="ECO:0000256" key="8">
    <source>
        <dbReference type="ARBA" id="ARBA00023065"/>
    </source>
</evidence>
<evidence type="ECO:0008006" key="15">
    <source>
        <dbReference type="Google" id="ProtNLM"/>
    </source>
</evidence>
<evidence type="ECO:0000313" key="14">
    <source>
        <dbReference type="Proteomes" id="UP000703315"/>
    </source>
</evidence>
<dbReference type="Proteomes" id="UP000703315">
    <property type="component" value="Unassembled WGS sequence"/>
</dbReference>
<dbReference type="GO" id="GO:0015087">
    <property type="term" value="F:cobalt ion transmembrane transporter activity"/>
    <property type="evidence" value="ECO:0007669"/>
    <property type="project" value="TreeGrafter"/>
</dbReference>
<feature type="transmembrane region" description="Helical" evidence="12">
    <location>
        <begin position="270"/>
        <end position="289"/>
    </location>
</feature>
<keyword evidence="5 12" id="KW-0812">Transmembrane</keyword>
<comment type="catalytic activity">
    <reaction evidence="10">
        <text>Mg(2+)(in) = Mg(2+)(out)</text>
        <dbReference type="Rhea" id="RHEA:29827"/>
        <dbReference type="ChEBI" id="CHEBI:18420"/>
    </reaction>
</comment>
<dbReference type="InterPro" id="IPR002523">
    <property type="entry name" value="MgTranspt_CorA/ZnTranspt_ZntB"/>
</dbReference>
<evidence type="ECO:0000256" key="5">
    <source>
        <dbReference type="ARBA" id="ARBA00022692"/>
    </source>
</evidence>
<dbReference type="PANTHER" id="PTHR46494:SF1">
    <property type="entry name" value="CORA FAMILY METAL ION TRANSPORTER (EUROFUNG)"/>
    <property type="match status" value="1"/>
</dbReference>
<dbReference type="FunFam" id="1.20.58.340:FF:000004">
    <property type="entry name" value="Magnesium transport protein CorA"/>
    <property type="match status" value="1"/>
</dbReference>
<evidence type="ECO:0000256" key="9">
    <source>
        <dbReference type="ARBA" id="ARBA00023136"/>
    </source>
</evidence>
<keyword evidence="9 12" id="KW-0472">Membrane</keyword>
<comment type="caution">
    <text evidence="13">The sequence shown here is derived from an EMBL/GenBank/DDBJ whole genome shotgun (WGS) entry which is preliminary data.</text>
</comment>
<dbReference type="SUPFAM" id="SSF144083">
    <property type="entry name" value="Magnesium transport protein CorA, transmembrane region"/>
    <property type="match status" value="1"/>
</dbReference>
<dbReference type="InterPro" id="IPR045863">
    <property type="entry name" value="CorA_TM1_TM2"/>
</dbReference>
<evidence type="ECO:0000313" key="13">
    <source>
        <dbReference type="EMBL" id="HJF13825.1"/>
    </source>
</evidence>
<proteinExistence type="inferred from homology"/>
<evidence type="ECO:0000256" key="7">
    <source>
        <dbReference type="ARBA" id="ARBA00022989"/>
    </source>
</evidence>
<comment type="function">
    <text evidence="11">Mediates influx of magnesium ions. Alternates between open and closed states. Activated by low cytoplasmic Mg(2+) levels. Inactive when cytoplasmic Mg(2+) levels are high.</text>
</comment>
<gene>
    <name evidence="13" type="ORF">K8V32_03340</name>
</gene>
<keyword evidence="4" id="KW-1003">Cell membrane</keyword>
<comment type="similarity">
    <text evidence="2">Belongs to the CorA metal ion transporter (MIT) (TC 1.A.35) family.</text>
</comment>
<dbReference type="AlphaFoldDB" id="A0A921FL58"/>
<dbReference type="Pfam" id="PF01544">
    <property type="entry name" value="CorA"/>
    <property type="match status" value="1"/>
</dbReference>
<keyword evidence="3" id="KW-0813">Transport</keyword>
<evidence type="ECO:0000256" key="4">
    <source>
        <dbReference type="ARBA" id="ARBA00022475"/>
    </source>
</evidence>
<dbReference type="GO" id="GO:0050897">
    <property type="term" value="F:cobalt ion binding"/>
    <property type="evidence" value="ECO:0007669"/>
    <property type="project" value="TreeGrafter"/>
</dbReference>
<dbReference type="GO" id="GO:0000287">
    <property type="term" value="F:magnesium ion binding"/>
    <property type="evidence" value="ECO:0007669"/>
    <property type="project" value="TreeGrafter"/>
</dbReference>
<dbReference type="EMBL" id="DYXC01000043">
    <property type="protein sequence ID" value="HJF13825.1"/>
    <property type="molecule type" value="Genomic_DNA"/>
</dbReference>
<evidence type="ECO:0000256" key="6">
    <source>
        <dbReference type="ARBA" id="ARBA00022842"/>
    </source>
</evidence>
<keyword evidence="6" id="KW-0460">Magnesium</keyword>
<accession>A0A921FL58</accession>
<dbReference type="GO" id="GO:0015095">
    <property type="term" value="F:magnesium ion transmembrane transporter activity"/>
    <property type="evidence" value="ECO:0007669"/>
    <property type="project" value="TreeGrafter"/>
</dbReference>
<sequence>MLNHNVIYIDGVAAPSGSVTDTVDQLQHDGVAWLDFVKPTPQELDQVKTALQLHELAIQDILQGRQRPKIEAYGATQFIVLRPARIIDNRVQTVEFYLYIGPNFIITARHEDFPALETAAHRLIDDPHLATSPQHIQQVVLDTICHSYRPTMLYLRDAIDDVEEDILLGEETAPHRVYELLRDIMKLQRSAHPFSDIINDLREDLTGELDTHLRSLEDRALRLSGQVDSFRDVLTAGLQLHTALLGERQNEEMARMTEAAYNQGEQAKKVSAWAAILFTPTVIAGIYGMNFRQMPGLTDSYGFTVALLAMLVSSVTLYIVFKRQHWL</sequence>
<comment type="subcellular location">
    <subcellularLocation>
        <location evidence="1">Cell membrane</location>
        <topology evidence="1">Multi-pass membrane protein</topology>
    </subcellularLocation>
</comment>
<evidence type="ECO:0000256" key="10">
    <source>
        <dbReference type="ARBA" id="ARBA00034269"/>
    </source>
</evidence>
<dbReference type="SUPFAM" id="SSF143865">
    <property type="entry name" value="CorA soluble domain-like"/>
    <property type="match status" value="1"/>
</dbReference>
<keyword evidence="7 12" id="KW-1133">Transmembrane helix</keyword>
<dbReference type="Gene3D" id="3.30.460.20">
    <property type="entry name" value="CorA soluble domain-like"/>
    <property type="match status" value="1"/>
</dbReference>
<evidence type="ECO:0000256" key="2">
    <source>
        <dbReference type="ARBA" id="ARBA00009765"/>
    </source>
</evidence>
<dbReference type="PANTHER" id="PTHR46494">
    <property type="entry name" value="CORA FAMILY METAL ION TRANSPORTER (EUROFUNG)"/>
    <property type="match status" value="1"/>
</dbReference>
<dbReference type="GO" id="GO:0005886">
    <property type="term" value="C:plasma membrane"/>
    <property type="evidence" value="ECO:0007669"/>
    <property type="project" value="UniProtKB-SubCell"/>
</dbReference>
<reference evidence="13" key="2">
    <citation type="submission" date="2021-09" db="EMBL/GenBank/DDBJ databases">
        <authorList>
            <person name="Gilroy R."/>
        </authorList>
    </citation>
    <scope>NUCLEOTIDE SEQUENCE</scope>
    <source>
        <strain evidence="13">ChiHjej13B12-14962</strain>
    </source>
</reference>
<keyword evidence="8" id="KW-0406">Ion transport</keyword>
<reference evidence="13" key="1">
    <citation type="journal article" date="2021" name="PeerJ">
        <title>Extensive microbial diversity within the chicken gut microbiome revealed by metagenomics and culture.</title>
        <authorList>
            <person name="Gilroy R."/>
            <person name="Ravi A."/>
            <person name="Getino M."/>
            <person name="Pursley I."/>
            <person name="Horton D.L."/>
            <person name="Alikhan N.F."/>
            <person name="Baker D."/>
            <person name="Gharbi K."/>
            <person name="Hall N."/>
            <person name="Watson M."/>
            <person name="Adriaenssens E.M."/>
            <person name="Foster-Nyarko E."/>
            <person name="Jarju S."/>
            <person name="Secka A."/>
            <person name="Antonio M."/>
            <person name="Oren A."/>
            <person name="Chaudhuri R.R."/>
            <person name="La Ragione R."/>
            <person name="Hildebrand F."/>
            <person name="Pallen M.J."/>
        </authorList>
    </citation>
    <scope>NUCLEOTIDE SEQUENCE</scope>
    <source>
        <strain evidence="13">ChiHjej13B12-14962</strain>
    </source>
</reference>